<evidence type="ECO:0000313" key="9">
    <source>
        <dbReference type="Proteomes" id="UP000019335"/>
    </source>
</evidence>
<dbReference type="AlphaFoldDB" id="W7TVB5"/>
<dbReference type="Pfam" id="PF02668">
    <property type="entry name" value="TauD"/>
    <property type="match status" value="1"/>
</dbReference>
<dbReference type="GO" id="GO:0046872">
    <property type="term" value="F:metal ion binding"/>
    <property type="evidence" value="ECO:0007669"/>
    <property type="project" value="UniProtKB-KW"/>
</dbReference>
<comment type="similarity">
    <text evidence="1">Belongs to the TfdA dioxygenase family.</text>
</comment>
<proteinExistence type="inferred from homology"/>
<evidence type="ECO:0000256" key="1">
    <source>
        <dbReference type="ARBA" id="ARBA00005896"/>
    </source>
</evidence>
<dbReference type="GO" id="GO:0006790">
    <property type="term" value="P:sulfur compound metabolic process"/>
    <property type="evidence" value="ECO:0007669"/>
    <property type="project" value="TreeGrafter"/>
</dbReference>
<accession>W7TVB5</accession>
<evidence type="ECO:0000256" key="4">
    <source>
        <dbReference type="ARBA" id="ARBA00023002"/>
    </source>
</evidence>
<comment type="caution">
    <text evidence="8">The sequence shown here is derived from an EMBL/GenBank/DDBJ whole genome shotgun (WGS) entry which is preliminary data.</text>
</comment>
<keyword evidence="5" id="KW-0408">Iron</keyword>
<evidence type="ECO:0000256" key="6">
    <source>
        <dbReference type="SAM" id="MobiDB-lite"/>
    </source>
</evidence>
<feature type="compositionally biased region" description="Polar residues" evidence="6">
    <location>
        <begin position="9"/>
        <end position="37"/>
    </location>
</feature>
<dbReference type="PANTHER" id="PTHR30468:SF1">
    <property type="entry name" value="ALPHA-KETOGLUTARATE-DEPENDENT SULFONATE DIOXYGENASE"/>
    <property type="match status" value="1"/>
</dbReference>
<keyword evidence="3 8" id="KW-0223">Dioxygenase</keyword>
<dbReference type="InterPro" id="IPR051323">
    <property type="entry name" value="AtsK-like"/>
</dbReference>
<gene>
    <name evidence="8" type="ORF">Naga_100173g4</name>
</gene>
<reference evidence="8 9" key="1">
    <citation type="journal article" date="2014" name="Mol. Plant">
        <title>Chromosome Scale Genome Assembly and Transcriptome Profiling of Nannochloropsis gaditana in Nitrogen Depletion.</title>
        <authorList>
            <person name="Corteggiani Carpinelli E."/>
            <person name="Telatin A."/>
            <person name="Vitulo N."/>
            <person name="Forcato C."/>
            <person name="D'Angelo M."/>
            <person name="Schiavon R."/>
            <person name="Vezzi A."/>
            <person name="Giacometti G.M."/>
            <person name="Morosinotto T."/>
            <person name="Valle G."/>
        </authorList>
    </citation>
    <scope>NUCLEOTIDE SEQUENCE [LARGE SCALE GENOMIC DNA]</scope>
    <source>
        <strain evidence="8 9">B-31</strain>
    </source>
</reference>
<keyword evidence="4" id="KW-0560">Oxidoreductase</keyword>
<keyword evidence="2" id="KW-0479">Metal-binding</keyword>
<evidence type="ECO:0000313" key="8">
    <source>
        <dbReference type="EMBL" id="EWM30077.1"/>
    </source>
</evidence>
<evidence type="ECO:0000256" key="5">
    <source>
        <dbReference type="ARBA" id="ARBA00023004"/>
    </source>
</evidence>
<dbReference type="SUPFAM" id="SSF51197">
    <property type="entry name" value="Clavaminate synthase-like"/>
    <property type="match status" value="1"/>
</dbReference>
<dbReference type="InterPro" id="IPR003819">
    <property type="entry name" value="TauD/TfdA-like"/>
</dbReference>
<dbReference type="EMBL" id="AZIL01000064">
    <property type="protein sequence ID" value="EWM30077.1"/>
    <property type="molecule type" value="Genomic_DNA"/>
</dbReference>
<feature type="region of interest" description="Disordered" evidence="6">
    <location>
        <begin position="1"/>
        <end position="42"/>
    </location>
</feature>
<sequence length="357" mass="39576">MTPLISNPYKLNTGNNMAPHTTKSVENGQVGTSSDISDSGLPTPLSHDCCSSPVLHPTLAEEALAVGLEIRPLLGQSFGAEVLKMDLVNKPMAPIVNVVRKALLAHKVLVFRDQDDLTPEKHVEFSRYFGTLYQHALDEARLPGAEDIVVVSNEVDEAGKKKGINGIEESQSRNGRRHYWHSDLSYMAAPPMGSMLHIKVLPADGSGDTLFADMVQAYEGLPSEKQSELLSLQALHLFHKNLSKEAYSAMDASARAVLENLPAMSHPVVRTHPETGRKSLFVSEGFTTGIEGMEEAEGQALLDWLFDYTSQEKFVYRHKWKKGDMVFWDNRMLLHFATGSELPRTLYRTTIKGDVVF</sequence>
<keyword evidence="9" id="KW-1185">Reference proteome</keyword>
<organism evidence="8 9">
    <name type="scientific">Nannochloropsis gaditana</name>
    <dbReference type="NCBI Taxonomy" id="72520"/>
    <lineage>
        <taxon>Eukaryota</taxon>
        <taxon>Sar</taxon>
        <taxon>Stramenopiles</taxon>
        <taxon>Ochrophyta</taxon>
        <taxon>Eustigmatophyceae</taxon>
        <taxon>Eustigmatales</taxon>
        <taxon>Monodopsidaceae</taxon>
        <taxon>Nannochloropsis</taxon>
    </lineage>
</organism>
<dbReference type="GO" id="GO:0016706">
    <property type="term" value="F:2-oxoglutarate-dependent dioxygenase activity"/>
    <property type="evidence" value="ECO:0007669"/>
    <property type="project" value="TreeGrafter"/>
</dbReference>
<dbReference type="Gene3D" id="3.60.130.10">
    <property type="entry name" value="Clavaminate synthase-like"/>
    <property type="match status" value="1"/>
</dbReference>
<feature type="domain" description="TauD/TfdA-like" evidence="7">
    <location>
        <begin position="70"/>
        <end position="350"/>
    </location>
</feature>
<dbReference type="Proteomes" id="UP000019335">
    <property type="component" value="Chromosome 1"/>
</dbReference>
<evidence type="ECO:0000259" key="7">
    <source>
        <dbReference type="Pfam" id="PF02668"/>
    </source>
</evidence>
<dbReference type="GO" id="GO:0005737">
    <property type="term" value="C:cytoplasm"/>
    <property type="evidence" value="ECO:0007669"/>
    <property type="project" value="TreeGrafter"/>
</dbReference>
<evidence type="ECO:0000256" key="3">
    <source>
        <dbReference type="ARBA" id="ARBA00022964"/>
    </source>
</evidence>
<dbReference type="InterPro" id="IPR042098">
    <property type="entry name" value="TauD-like_sf"/>
</dbReference>
<dbReference type="PANTHER" id="PTHR30468">
    <property type="entry name" value="ALPHA-KETOGLUTARATE-DEPENDENT SULFONATE DIOXYGENASE"/>
    <property type="match status" value="1"/>
</dbReference>
<protein>
    <submittedName>
        <fullName evidence="8">Taurine dioxygenase</fullName>
    </submittedName>
</protein>
<name>W7TVB5_9STRA</name>
<dbReference type="OrthoDB" id="10257314at2759"/>
<evidence type="ECO:0000256" key="2">
    <source>
        <dbReference type="ARBA" id="ARBA00022723"/>
    </source>
</evidence>